<dbReference type="Proteomes" id="UP001596060">
    <property type="component" value="Unassembled WGS sequence"/>
</dbReference>
<evidence type="ECO:0000313" key="1">
    <source>
        <dbReference type="EMBL" id="MFC5504874.1"/>
    </source>
</evidence>
<protein>
    <recommendedName>
        <fullName evidence="3">Transcriptional regulator</fullName>
    </recommendedName>
</protein>
<evidence type="ECO:0000313" key="2">
    <source>
        <dbReference type="Proteomes" id="UP001596060"/>
    </source>
</evidence>
<reference evidence="2" key="1">
    <citation type="journal article" date="2019" name="Int. J. Syst. Evol. Microbiol.">
        <title>The Global Catalogue of Microorganisms (GCM) 10K type strain sequencing project: providing services to taxonomists for standard genome sequencing and annotation.</title>
        <authorList>
            <consortium name="The Broad Institute Genomics Platform"/>
            <consortium name="The Broad Institute Genome Sequencing Center for Infectious Disease"/>
            <person name="Wu L."/>
            <person name="Ma J."/>
        </authorList>
    </citation>
    <scope>NUCLEOTIDE SEQUENCE [LARGE SCALE GENOMIC DNA]</scope>
    <source>
        <strain evidence="2">CCUG 43117</strain>
    </source>
</reference>
<evidence type="ECO:0008006" key="3">
    <source>
        <dbReference type="Google" id="ProtNLM"/>
    </source>
</evidence>
<dbReference type="RefSeq" id="WP_377815947.1">
    <property type="nucleotide sequence ID" value="NZ_JBHSLU010000009.1"/>
</dbReference>
<sequence length="87" mass="9355">MPRHTALPPTLAPRLIGREAAAAYCAVSASFFDTLVDKGLMPAPKLIGDKRRAWDVRALDLAIDRLPVDGEATQADDTWADVDSHAA</sequence>
<gene>
    <name evidence="1" type="ORF">ACFPN9_06335</name>
</gene>
<proteinExistence type="predicted"/>
<organism evidence="1 2">
    <name type="scientific">Bosea massiliensis</name>
    <dbReference type="NCBI Taxonomy" id="151419"/>
    <lineage>
        <taxon>Bacteria</taxon>
        <taxon>Pseudomonadati</taxon>
        <taxon>Pseudomonadota</taxon>
        <taxon>Alphaproteobacteria</taxon>
        <taxon>Hyphomicrobiales</taxon>
        <taxon>Boseaceae</taxon>
        <taxon>Bosea</taxon>
    </lineage>
</organism>
<comment type="caution">
    <text evidence="1">The sequence shown here is derived from an EMBL/GenBank/DDBJ whole genome shotgun (WGS) entry which is preliminary data.</text>
</comment>
<keyword evidence="2" id="KW-1185">Reference proteome</keyword>
<name>A0ABW0NZ59_9HYPH</name>
<accession>A0ABW0NZ59</accession>
<dbReference type="EMBL" id="JBHSLU010000009">
    <property type="protein sequence ID" value="MFC5504874.1"/>
    <property type="molecule type" value="Genomic_DNA"/>
</dbReference>